<sequence length="82" mass="9426">MRLKQLPVLKAAYRCPKTDGDCAKTLNGATRQQVLSKKISGFDEAPCFWRIRQWAALIKNVAQWIREELSGFVSIWRILSAF</sequence>
<protein>
    <submittedName>
        <fullName evidence="1">Uncharacterized protein</fullName>
    </submittedName>
</protein>
<gene>
    <name evidence="1" type="ORF">LPU83_pLPU83c_0458</name>
</gene>
<proteinExistence type="predicted"/>
<dbReference type="KEGG" id="rhl:LPU83_pLPU83c_0458"/>
<geneLocation type="plasmid" evidence="1 2">
    <name>pLPU83c</name>
</geneLocation>
<name>W6RLA7_9HYPH</name>
<keyword evidence="1" id="KW-0614">Plasmid</keyword>
<evidence type="ECO:0000313" key="2">
    <source>
        <dbReference type="Proteomes" id="UP000019443"/>
    </source>
</evidence>
<reference evidence="1" key="1">
    <citation type="submission" date="2013-11" db="EMBL/GenBank/DDBJ databases">
        <title>Draft genome sequence of the broad-host-range Rhizobium sp. LPU83 strain, a member of the low-genetic diversity Oregon-like Rhizobium sp. group.</title>
        <authorList>
            <person name="Wibberg D."/>
            <person name="Puehler A."/>
            <person name="Schlueter A."/>
        </authorList>
    </citation>
    <scope>NUCLEOTIDE SEQUENCE [LARGE SCALE GENOMIC DNA]</scope>
    <source>
        <strain evidence="1">LPU83</strain>
        <plasmid evidence="1">pLPU83c</plasmid>
    </source>
</reference>
<dbReference type="Proteomes" id="UP000019443">
    <property type="component" value="Plasmid pLPU83c"/>
</dbReference>
<accession>W6RLA7</accession>
<dbReference type="HOGENOM" id="CLU_2555955_0_0_5"/>
<organism evidence="1 2">
    <name type="scientific">Rhizobium favelukesii</name>
    <dbReference type="NCBI Taxonomy" id="348824"/>
    <lineage>
        <taxon>Bacteria</taxon>
        <taxon>Pseudomonadati</taxon>
        <taxon>Pseudomonadota</taxon>
        <taxon>Alphaproteobacteria</taxon>
        <taxon>Hyphomicrobiales</taxon>
        <taxon>Rhizobiaceae</taxon>
        <taxon>Rhizobium/Agrobacterium group</taxon>
        <taxon>Rhizobium</taxon>
    </lineage>
</organism>
<dbReference type="AlphaFoldDB" id="W6RLA7"/>
<dbReference type="EMBL" id="HG916854">
    <property type="protein sequence ID" value="CDM61020.1"/>
    <property type="molecule type" value="Genomic_DNA"/>
</dbReference>
<keyword evidence="2" id="KW-1185">Reference proteome</keyword>
<evidence type="ECO:0000313" key="1">
    <source>
        <dbReference type="EMBL" id="CDM61020.1"/>
    </source>
</evidence>